<reference evidence="3" key="1">
    <citation type="journal article" date="2010" name="Science">
        <title>Signatures of adaptation to obligate biotrophy in the Hyaloperonospora arabidopsidis genome.</title>
        <authorList>
            <person name="Baxter L."/>
            <person name="Tripathy S."/>
            <person name="Ishaque N."/>
            <person name="Boot N."/>
            <person name="Cabral A."/>
            <person name="Kemen E."/>
            <person name="Thines M."/>
            <person name="Ah-Fong A."/>
            <person name="Anderson R."/>
            <person name="Badejoko W."/>
            <person name="Bittner-Eddy P."/>
            <person name="Boore J.L."/>
            <person name="Chibucos M.C."/>
            <person name="Coates M."/>
            <person name="Dehal P."/>
            <person name="Delehaunty K."/>
            <person name="Dong S."/>
            <person name="Downton P."/>
            <person name="Dumas B."/>
            <person name="Fabro G."/>
            <person name="Fronick C."/>
            <person name="Fuerstenberg S.I."/>
            <person name="Fulton L."/>
            <person name="Gaulin E."/>
            <person name="Govers F."/>
            <person name="Hughes L."/>
            <person name="Humphray S."/>
            <person name="Jiang R.H."/>
            <person name="Judelson H."/>
            <person name="Kamoun S."/>
            <person name="Kyung K."/>
            <person name="Meijer H."/>
            <person name="Minx P."/>
            <person name="Morris P."/>
            <person name="Nelson J."/>
            <person name="Phuntumart V."/>
            <person name="Qutob D."/>
            <person name="Rehmany A."/>
            <person name="Rougon-Cardoso A."/>
            <person name="Ryden P."/>
            <person name="Torto-Alalibo T."/>
            <person name="Studholme D."/>
            <person name="Wang Y."/>
            <person name="Win J."/>
            <person name="Wood J."/>
            <person name="Clifton S.W."/>
            <person name="Rogers J."/>
            <person name="Van den Ackerveken G."/>
            <person name="Jones J.D."/>
            <person name="McDowell J.M."/>
            <person name="Beynon J."/>
            <person name="Tyler B.M."/>
        </authorList>
    </citation>
    <scope>NUCLEOTIDE SEQUENCE [LARGE SCALE GENOMIC DNA]</scope>
    <source>
        <strain evidence="3">Emoy2</strain>
    </source>
</reference>
<dbReference type="EnsemblProtists" id="HpaT813494">
    <property type="protein sequence ID" value="HpaP813494"/>
    <property type="gene ID" value="HpaG813494"/>
</dbReference>
<name>M4C327_HYAAE</name>
<evidence type="ECO:0000256" key="1">
    <source>
        <dbReference type="SAM" id="MobiDB-lite"/>
    </source>
</evidence>
<protein>
    <submittedName>
        <fullName evidence="2">Uncharacterized protein</fullName>
    </submittedName>
</protein>
<dbReference type="AlphaFoldDB" id="M4C327"/>
<sequence>MERLDVVSGTPKKTDEAVGGPRKRGRVPAGRGVDPGCRLETHRQAPGWTPHTSGGRHRPLGAELWSAVGLSRHPVVSRRWRLLVSDHT</sequence>
<proteinExistence type="predicted"/>
<dbReference type="InParanoid" id="M4C327"/>
<keyword evidence="3" id="KW-1185">Reference proteome</keyword>
<dbReference type="EMBL" id="JH598149">
    <property type="status" value="NOT_ANNOTATED_CDS"/>
    <property type="molecule type" value="Genomic_DNA"/>
</dbReference>
<organism evidence="2 3">
    <name type="scientific">Hyaloperonospora arabidopsidis (strain Emoy2)</name>
    <name type="common">Downy mildew agent</name>
    <name type="synonym">Peronospora arabidopsidis</name>
    <dbReference type="NCBI Taxonomy" id="559515"/>
    <lineage>
        <taxon>Eukaryota</taxon>
        <taxon>Sar</taxon>
        <taxon>Stramenopiles</taxon>
        <taxon>Oomycota</taxon>
        <taxon>Peronosporomycetes</taxon>
        <taxon>Peronosporales</taxon>
        <taxon>Peronosporaceae</taxon>
        <taxon>Hyaloperonospora</taxon>
    </lineage>
</organism>
<dbReference type="Proteomes" id="UP000011713">
    <property type="component" value="Unassembled WGS sequence"/>
</dbReference>
<dbReference type="HOGENOM" id="CLU_2473748_0_0_1"/>
<evidence type="ECO:0000313" key="2">
    <source>
        <dbReference type="EnsemblProtists" id="HpaP813494"/>
    </source>
</evidence>
<feature type="region of interest" description="Disordered" evidence="1">
    <location>
        <begin position="1"/>
        <end position="56"/>
    </location>
</feature>
<accession>M4C327</accession>
<dbReference type="VEuPathDB" id="FungiDB:HpaG813494"/>
<evidence type="ECO:0000313" key="3">
    <source>
        <dbReference type="Proteomes" id="UP000011713"/>
    </source>
</evidence>
<reference evidence="2" key="2">
    <citation type="submission" date="2015-06" db="UniProtKB">
        <authorList>
            <consortium name="EnsemblProtists"/>
        </authorList>
    </citation>
    <scope>IDENTIFICATION</scope>
    <source>
        <strain evidence="2">Emoy2</strain>
    </source>
</reference>